<keyword evidence="1 5" id="KW-0597">Phosphoprotein</keyword>
<dbReference type="Proteomes" id="UP001176429">
    <property type="component" value="Unassembled WGS sequence"/>
</dbReference>
<dbReference type="Pfam" id="PF00072">
    <property type="entry name" value="Response_reg"/>
    <property type="match status" value="1"/>
</dbReference>
<dbReference type="CDD" id="cd06170">
    <property type="entry name" value="LuxR_C_like"/>
    <property type="match status" value="1"/>
</dbReference>
<evidence type="ECO:0000256" key="5">
    <source>
        <dbReference type="PROSITE-ProRule" id="PRU00169"/>
    </source>
</evidence>
<evidence type="ECO:0000259" key="7">
    <source>
        <dbReference type="PROSITE" id="PS50110"/>
    </source>
</evidence>
<dbReference type="Gene3D" id="3.40.50.2300">
    <property type="match status" value="1"/>
</dbReference>
<dbReference type="SUPFAM" id="SSF46894">
    <property type="entry name" value="C-terminal effector domain of the bipartite response regulators"/>
    <property type="match status" value="1"/>
</dbReference>
<dbReference type="SMART" id="SM00421">
    <property type="entry name" value="HTH_LUXR"/>
    <property type="match status" value="1"/>
</dbReference>
<dbReference type="PRINTS" id="PR00038">
    <property type="entry name" value="HTHLUXR"/>
</dbReference>
<proteinExistence type="predicted"/>
<dbReference type="Pfam" id="PF00196">
    <property type="entry name" value="GerE"/>
    <property type="match status" value="1"/>
</dbReference>
<reference evidence="8" key="1">
    <citation type="submission" date="2023-07" db="EMBL/GenBank/DDBJ databases">
        <authorList>
            <person name="Kim M.K."/>
        </authorList>
    </citation>
    <scope>NUCLEOTIDE SEQUENCE</scope>
    <source>
        <strain evidence="8">ASUV-10-1</strain>
    </source>
</reference>
<keyword evidence="3" id="KW-0238">DNA-binding</keyword>
<dbReference type="PROSITE" id="PS50043">
    <property type="entry name" value="HTH_LUXR_2"/>
    <property type="match status" value="1"/>
</dbReference>
<dbReference type="PANTHER" id="PTHR43214">
    <property type="entry name" value="TWO-COMPONENT RESPONSE REGULATOR"/>
    <property type="match status" value="1"/>
</dbReference>
<organism evidence="8 9">
    <name type="scientific">Hymenobacter aranciens</name>
    <dbReference type="NCBI Taxonomy" id="3063996"/>
    <lineage>
        <taxon>Bacteria</taxon>
        <taxon>Pseudomonadati</taxon>
        <taxon>Bacteroidota</taxon>
        <taxon>Cytophagia</taxon>
        <taxon>Cytophagales</taxon>
        <taxon>Hymenobacteraceae</taxon>
        <taxon>Hymenobacter</taxon>
    </lineage>
</organism>
<sequence length="211" mass="23063">MEPIRVLLVDDHRMVLEGLRVLLEPLEYIDVVGSAATAAEAFAVATATRPHVVLLDINLPDLNGIDVCQRLVAEQPAIKIIALTTLNERSYLTRMLQAGAVGYVLKNALPEELAEAITKVYAGKKFFSDEVQDLLLLPDPATAPEAAAPILTRREKEVLAFIADGLTSQEMADRLFLSPLTIETHRRNLLTKFDANNTATLIKAAARLALI</sequence>
<dbReference type="RefSeq" id="WP_305007734.1">
    <property type="nucleotide sequence ID" value="NZ_JAUQSY010000011.1"/>
</dbReference>
<evidence type="ECO:0000313" key="9">
    <source>
        <dbReference type="Proteomes" id="UP001176429"/>
    </source>
</evidence>
<dbReference type="InterPro" id="IPR039420">
    <property type="entry name" value="WalR-like"/>
</dbReference>
<keyword evidence="4" id="KW-0804">Transcription</keyword>
<dbReference type="InterPro" id="IPR011006">
    <property type="entry name" value="CheY-like_superfamily"/>
</dbReference>
<dbReference type="InterPro" id="IPR058245">
    <property type="entry name" value="NreC/VraR/RcsB-like_REC"/>
</dbReference>
<evidence type="ECO:0000313" key="8">
    <source>
        <dbReference type="EMBL" id="MDO7876373.1"/>
    </source>
</evidence>
<comment type="caution">
    <text evidence="8">The sequence shown here is derived from an EMBL/GenBank/DDBJ whole genome shotgun (WGS) entry which is preliminary data.</text>
</comment>
<dbReference type="PROSITE" id="PS50110">
    <property type="entry name" value="RESPONSE_REGULATORY"/>
    <property type="match status" value="1"/>
</dbReference>
<accession>A0ABT9BIN2</accession>
<dbReference type="InterPro" id="IPR000792">
    <property type="entry name" value="Tscrpt_reg_LuxR_C"/>
</dbReference>
<feature type="domain" description="HTH luxR-type" evidence="6">
    <location>
        <begin position="144"/>
        <end position="209"/>
    </location>
</feature>
<evidence type="ECO:0000256" key="4">
    <source>
        <dbReference type="ARBA" id="ARBA00023163"/>
    </source>
</evidence>
<evidence type="ECO:0000256" key="1">
    <source>
        <dbReference type="ARBA" id="ARBA00022553"/>
    </source>
</evidence>
<keyword evidence="9" id="KW-1185">Reference proteome</keyword>
<evidence type="ECO:0000256" key="3">
    <source>
        <dbReference type="ARBA" id="ARBA00023125"/>
    </source>
</evidence>
<protein>
    <submittedName>
        <fullName evidence="8">Response regulator transcription factor</fullName>
    </submittedName>
</protein>
<feature type="domain" description="Response regulatory" evidence="7">
    <location>
        <begin position="5"/>
        <end position="121"/>
    </location>
</feature>
<dbReference type="PANTHER" id="PTHR43214:SF41">
    <property type="entry name" value="NITRATE_NITRITE RESPONSE REGULATOR PROTEIN NARP"/>
    <property type="match status" value="1"/>
</dbReference>
<evidence type="ECO:0000256" key="2">
    <source>
        <dbReference type="ARBA" id="ARBA00023015"/>
    </source>
</evidence>
<dbReference type="SUPFAM" id="SSF52172">
    <property type="entry name" value="CheY-like"/>
    <property type="match status" value="1"/>
</dbReference>
<feature type="modified residue" description="4-aspartylphosphate" evidence="5">
    <location>
        <position position="56"/>
    </location>
</feature>
<dbReference type="EMBL" id="JAUQSY010000011">
    <property type="protein sequence ID" value="MDO7876373.1"/>
    <property type="molecule type" value="Genomic_DNA"/>
</dbReference>
<gene>
    <name evidence="8" type="ORF">Q5H93_16635</name>
</gene>
<dbReference type="InterPro" id="IPR016032">
    <property type="entry name" value="Sig_transdc_resp-reg_C-effctor"/>
</dbReference>
<dbReference type="SMART" id="SM00448">
    <property type="entry name" value="REC"/>
    <property type="match status" value="1"/>
</dbReference>
<dbReference type="InterPro" id="IPR001789">
    <property type="entry name" value="Sig_transdc_resp-reg_receiver"/>
</dbReference>
<dbReference type="CDD" id="cd17535">
    <property type="entry name" value="REC_NarL-like"/>
    <property type="match status" value="1"/>
</dbReference>
<keyword evidence="2" id="KW-0805">Transcription regulation</keyword>
<evidence type="ECO:0000259" key="6">
    <source>
        <dbReference type="PROSITE" id="PS50043"/>
    </source>
</evidence>
<name>A0ABT9BIN2_9BACT</name>